<name>A0A151I0J0_9HYME</name>
<protein>
    <submittedName>
        <fullName evidence="1">Uncharacterized protein</fullName>
    </submittedName>
</protein>
<gene>
    <name evidence="1" type="ORF">ALC53_10283</name>
</gene>
<dbReference type="EMBL" id="KQ976615">
    <property type="protein sequence ID" value="KYM79270.1"/>
    <property type="molecule type" value="Genomic_DNA"/>
</dbReference>
<sequence>MHFLPQASKCLVLYPHIKNYIKNSLNFHLVFWYTTAILFPREALRTVYLNIHSLHRAKMSASIMKSPSLVKAVQTNLNSIFKQSTKDFSFPSSIAFLVILREDGDILSKLDLYWFSFFRANDINAHIAQWARRPEKVAKNTKSTAPIVFKLNIQGFLRSLILNSNLKIQNDESKMAE</sequence>
<dbReference type="AlphaFoldDB" id="A0A151I0J0"/>
<evidence type="ECO:0000313" key="2">
    <source>
        <dbReference type="Proteomes" id="UP000078540"/>
    </source>
</evidence>
<organism evidence="1 2">
    <name type="scientific">Atta colombica</name>
    <dbReference type="NCBI Taxonomy" id="520822"/>
    <lineage>
        <taxon>Eukaryota</taxon>
        <taxon>Metazoa</taxon>
        <taxon>Ecdysozoa</taxon>
        <taxon>Arthropoda</taxon>
        <taxon>Hexapoda</taxon>
        <taxon>Insecta</taxon>
        <taxon>Pterygota</taxon>
        <taxon>Neoptera</taxon>
        <taxon>Endopterygota</taxon>
        <taxon>Hymenoptera</taxon>
        <taxon>Apocrita</taxon>
        <taxon>Aculeata</taxon>
        <taxon>Formicoidea</taxon>
        <taxon>Formicidae</taxon>
        <taxon>Myrmicinae</taxon>
        <taxon>Atta</taxon>
    </lineage>
</organism>
<keyword evidence="2" id="KW-1185">Reference proteome</keyword>
<reference evidence="1 2" key="1">
    <citation type="submission" date="2015-09" db="EMBL/GenBank/DDBJ databases">
        <title>Atta colombica WGS genome.</title>
        <authorList>
            <person name="Nygaard S."/>
            <person name="Hu H."/>
            <person name="Boomsma J."/>
            <person name="Zhang G."/>
        </authorList>
    </citation>
    <scope>NUCLEOTIDE SEQUENCE [LARGE SCALE GENOMIC DNA]</scope>
    <source>
        <strain evidence="1">Treedump-2</strain>
        <tissue evidence="1">Whole body</tissue>
    </source>
</reference>
<evidence type="ECO:0000313" key="1">
    <source>
        <dbReference type="EMBL" id="KYM79270.1"/>
    </source>
</evidence>
<dbReference type="Proteomes" id="UP000078540">
    <property type="component" value="Unassembled WGS sequence"/>
</dbReference>
<proteinExistence type="predicted"/>
<accession>A0A151I0J0</accession>